<comment type="caution">
    <text evidence="1">The sequence shown here is derived from an EMBL/GenBank/DDBJ whole genome shotgun (WGS) entry which is preliminary data.</text>
</comment>
<dbReference type="OrthoDB" id="3364884at2"/>
<organism evidence="1 2">
    <name type="scientific">Trebonia kvetii</name>
    <dbReference type="NCBI Taxonomy" id="2480626"/>
    <lineage>
        <taxon>Bacteria</taxon>
        <taxon>Bacillati</taxon>
        <taxon>Actinomycetota</taxon>
        <taxon>Actinomycetes</taxon>
        <taxon>Streptosporangiales</taxon>
        <taxon>Treboniaceae</taxon>
        <taxon>Trebonia</taxon>
    </lineage>
</organism>
<dbReference type="Proteomes" id="UP000460272">
    <property type="component" value="Unassembled WGS sequence"/>
</dbReference>
<name>A0A6P2C093_9ACTN</name>
<sequence>MSRYDRFHELLGEAKARGDADGALVALLGEGAFNTWARTLVVAALGDTRGPAGSAAIRGEFAAAADQRATAKSHSRSDYRDLMCACVWALGKRDGPGSTDILVEAAAHASAKVRDYGLVTLAAVGDDRAWDDMLADLRERLARRITSASRQGEALVVIAYLARHCGRDADRKTRLAGLLRERWTRVPDAKMLAVRYPGVIPGGPPPSDVDFGAYVPRAPWARPTAQELQELQSRRWERESSYDAYTVTYDN</sequence>
<evidence type="ECO:0000313" key="2">
    <source>
        <dbReference type="Proteomes" id="UP000460272"/>
    </source>
</evidence>
<protein>
    <recommendedName>
        <fullName evidence="3">HEAT repeat domain-containing protein</fullName>
    </recommendedName>
</protein>
<dbReference type="AlphaFoldDB" id="A0A6P2C093"/>
<dbReference type="EMBL" id="RPFW01000002">
    <property type="protein sequence ID" value="TVZ04792.1"/>
    <property type="molecule type" value="Genomic_DNA"/>
</dbReference>
<reference evidence="1 2" key="1">
    <citation type="submission" date="2018-11" db="EMBL/GenBank/DDBJ databases">
        <title>Trebonia kvetii gen.nov., sp.nov., a novel acidophilic actinobacterium, and proposal of the new actinobacterial family Treboniaceae fam. nov.</title>
        <authorList>
            <person name="Rapoport D."/>
            <person name="Sagova-Mareckova M."/>
            <person name="Sedlacek I."/>
            <person name="Provaznik J."/>
            <person name="Kralova S."/>
            <person name="Pavlinic D."/>
            <person name="Benes V."/>
            <person name="Kopecky J."/>
        </authorList>
    </citation>
    <scope>NUCLEOTIDE SEQUENCE [LARGE SCALE GENOMIC DNA]</scope>
    <source>
        <strain evidence="1 2">15Tr583</strain>
    </source>
</reference>
<dbReference type="RefSeq" id="WP_145852500.1">
    <property type="nucleotide sequence ID" value="NZ_RPFW01000002.1"/>
</dbReference>
<gene>
    <name evidence="1" type="ORF">EAS64_09045</name>
</gene>
<proteinExistence type="predicted"/>
<evidence type="ECO:0000313" key="1">
    <source>
        <dbReference type="EMBL" id="TVZ04792.1"/>
    </source>
</evidence>
<keyword evidence="2" id="KW-1185">Reference proteome</keyword>
<evidence type="ECO:0008006" key="3">
    <source>
        <dbReference type="Google" id="ProtNLM"/>
    </source>
</evidence>
<accession>A0A6P2C093</accession>